<evidence type="ECO:0000313" key="1">
    <source>
        <dbReference type="EMBL" id="CDW88173.1"/>
    </source>
</evidence>
<evidence type="ECO:0000313" key="2">
    <source>
        <dbReference type="Proteomes" id="UP000039865"/>
    </source>
</evidence>
<proteinExistence type="predicted"/>
<organism evidence="1 2">
    <name type="scientific">Stylonychia lemnae</name>
    <name type="common">Ciliate</name>
    <dbReference type="NCBI Taxonomy" id="5949"/>
    <lineage>
        <taxon>Eukaryota</taxon>
        <taxon>Sar</taxon>
        <taxon>Alveolata</taxon>
        <taxon>Ciliophora</taxon>
        <taxon>Intramacronucleata</taxon>
        <taxon>Spirotrichea</taxon>
        <taxon>Stichotrichia</taxon>
        <taxon>Sporadotrichida</taxon>
        <taxon>Oxytrichidae</taxon>
        <taxon>Stylonychinae</taxon>
        <taxon>Stylonychia</taxon>
    </lineage>
</organism>
<protein>
    <submittedName>
        <fullName evidence="1">Uncharacterized protein</fullName>
    </submittedName>
</protein>
<name>A0A078B3T6_STYLE</name>
<accession>A0A078B3T6</accession>
<reference evidence="1 2" key="1">
    <citation type="submission" date="2014-06" db="EMBL/GenBank/DDBJ databases">
        <authorList>
            <person name="Swart Estienne"/>
        </authorList>
    </citation>
    <scope>NUCLEOTIDE SEQUENCE [LARGE SCALE GENOMIC DNA]</scope>
    <source>
        <strain evidence="1 2">130c</strain>
    </source>
</reference>
<sequence length="96" mass="11221">MIPSWYNHYQQYILCGKANSEGKTNGLSKIEEQGLMKESYEQRELPILLFEDSTVKRTLQKRIVCSRWNSLTDQTFEVNPSIPQIKSHDIQQSCLK</sequence>
<keyword evidence="2" id="KW-1185">Reference proteome</keyword>
<dbReference type="InParanoid" id="A0A078B3T6"/>
<gene>
    <name evidence="1" type="primary">Contig19784.g20985</name>
    <name evidence="1" type="ORF">STYLEM_17291</name>
</gene>
<dbReference type="AlphaFoldDB" id="A0A078B3T6"/>
<dbReference type="EMBL" id="CCKQ01016300">
    <property type="protein sequence ID" value="CDW88173.1"/>
    <property type="molecule type" value="Genomic_DNA"/>
</dbReference>
<dbReference type="Proteomes" id="UP000039865">
    <property type="component" value="Unassembled WGS sequence"/>
</dbReference>